<evidence type="ECO:0000313" key="4">
    <source>
        <dbReference type="Proteomes" id="UP000067206"/>
    </source>
</evidence>
<dbReference type="EMBL" id="CP010411">
    <property type="protein sequence ID" value="ALE08259.1"/>
    <property type="molecule type" value="Genomic_DNA"/>
</dbReference>
<proteinExistence type="predicted"/>
<name>A0A0M4M161_BIFLI</name>
<protein>
    <recommendedName>
        <fullName evidence="1">Phage-Barnase-EndoU-ColicinE5/D-RelE like nuclease 4 domain-containing protein</fullName>
    </recommendedName>
</protein>
<organism evidence="2 4">
    <name type="scientific">Bifidobacterium longum subsp. infantis</name>
    <dbReference type="NCBI Taxonomy" id="1682"/>
    <lineage>
        <taxon>Bacteria</taxon>
        <taxon>Bacillati</taxon>
        <taxon>Actinomycetota</taxon>
        <taxon>Actinomycetes</taxon>
        <taxon>Bifidobacteriales</taxon>
        <taxon>Bifidobacteriaceae</taxon>
        <taxon>Bifidobacterium</taxon>
    </lineage>
</organism>
<accession>A0A0M4M161</accession>
<dbReference type="RefSeq" id="WP_050496299.1">
    <property type="nucleotide sequence ID" value="NZ_BCYF01000096.1"/>
</dbReference>
<evidence type="ECO:0000313" key="5">
    <source>
        <dbReference type="Proteomes" id="UP000551316"/>
    </source>
</evidence>
<dbReference type="Proteomes" id="UP000067206">
    <property type="component" value="Chromosome"/>
</dbReference>
<reference evidence="3 5" key="2">
    <citation type="submission" date="2020-05" db="EMBL/GenBank/DDBJ databases">
        <title>Draft Genome Sequence of Bifidobacterium longum subsp. Infantis BI-G201, a Commercialization Strain.</title>
        <authorList>
            <person name="Song J."/>
            <person name="Xu Y."/>
            <person name="Han D."/>
            <person name="Teng Q."/>
            <person name="Jiang D."/>
            <person name="Liu Q."/>
        </authorList>
    </citation>
    <scope>NUCLEOTIDE SEQUENCE [LARGE SCALE GENOMIC DNA]</scope>
    <source>
        <strain evidence="3 5">BI-G201</strain>
    </source>
</reference>
<sequence length="211" mass="23831">MGVAEDLDIVYAAAKVYKEELCGRRVLFIPNDRTTPLEVFFGADNFMHLCGMKYPVTSKRDFLDIAVNESIDATRLEYTYDHCTDLKISVLGLLVRLDSKASMFERHPSLPGETKADCVAINMNAVMGFIEHRTRMVPDTALNLERRWTNAHKVLAIVKTERNSSTYTRVTKRPAGRKASRDKTDRILASLNRYVGDGDILPVKTAFLSEL</sequence>
<reference evidence="2 4" key="1">
    <citation type="submission" date="2014-12" db="EMBL/GenBank/DDBJ databases">
        <title>Complete genome sequence of Bifidobacterium longum subsp. infantis BT1.</title>
        <authorList>
            <person name="Kim J.F."/>
            <person name="Kwak M.-J."/>
        </authorList>
    </citation>
    <scope>NUCLEOTIDE SEQUENCE [LARGE SCALE GENOMIC DNA]</scope>
    <source>
        <strain evidence="2 4">BT1</strain>
    </source>
</reference>
<dbReference type="InterPro" id="IPR041420">
    <property type="entry name" value="PBECR4"/>
</dbReference>
<evidence type="ECO:0000313" key="2">
    <source>
        <dbReference type="EMBL" id="ALE08259.1"/>
    </source>
</evidence>
<dbReference type="Pfam" id="PF18813">
    <property type="entry name" value="PBECR4"/>
    <property type="match status" value="1"/>
</dbReference>
<dbReference type="EMBL" id="JABNND010000010">
    <property type="protein sequence ID" value="NQX50995.1"/>
    <property type="molecule type" value="Genomic_DNA"/>
</dbReference>
<dbReference type="Proteomes" id="UP000551316">
    <property type="component" value="Unassembled WGS sequence"/>
</dbReference>
<gene>
    <name evidence="3" type="ORF">HNS28_05915</name>
    <name evidence="2" type="ORF">RY67_183</name>
</gene>
<dbReference type="AlphaFoldDB" id="A0A0M4M161"/>
<dbReference type="PATRIC" id="fig|1682.24.peg.181"/>
<evidence type="ECO:0000313" key="3">
    <source>
        <dbReference type="EMBL" id="NQX50995.1"/>
    </source>
</evidence>
<evidence type="ECO:0000259" key="1">
    <source>
        <dbReference type="Pfam" id="PF18813"/>
    </source>
</evidence>
<feature type="domain" description="Phage-Barnase-EndoU-ColicinE5/D-RelE like nuclease 4" evidence="1">
    <location>
        <begin position="10"/>
        <end position="125"/>
    </location>
</feature>